<dbReference type="NCBIfam" id="NF008900">
    <property type="entry name" value="PRK12267.1"/>
    <property type="match status" value="1"/>
</dbReference>
<dbReference type="Pfam" id="PF01406">
    <property type="entry name" value="tRNA-synt_1e"/>
    <property type="match status" value="1"/>
</dbReference>
<evidence type="ECO:0000256" key="14">
    <source>
        <dbReference type="ARBA" id="ARBA00047364"/>
    </source>
</evidence>
<dbReference type="SUPFAM" id="SSF50249">
    <property type="entry name" value="Nucleic acid-binding proteins"/>
    <property type="match status" value="1"/>
</dbReference>
<keyword evidence="4 15" id="KW-0963">Cytoplasm</keyword>
<dbReference type="PROSITE" id="PS50886">
    <property type="entry name" value="TRBD"/>
    <property type="match status" value="1"/>
</dbReference>
<reference evidence="17 18" key="1">
    <citation type="journal article" date="2016" name="Nat. Commun.">
        <title>Thousands of microbial genomes shed light on interconnected biogeochemical processes in an aquifer system.</title>
        <authorList>
            <person name="Anantharaman K."/>
            <person name="Brown C.T."/>
            <person name="Hug L.A."/>
            <person name="Sharon I."/>
            <person name="Castelle C.J."/>
            <person name="Probst A.J."/>
            <person name="Thomas B.C."/>
            <person name="Singh A."/>
            <person name="Wilkins M.J."/>
            <person name="Karaoz U."/>
            <person name="Brodie E.L."/>
            <person name="Williams K.H."/>
            <person name="Hubbard S.S."/>
            <person name="Banfield J.F."/>
        </authorList>
    </citation>
    <scope>NUCLEOTIDE SEQUENCE [LARGE SCALE GENOMIC DNA]</scope>
</reference>
<accession>A0A1F7SC76</accession>
<evidence type="ECO:0000256" key="12">
    <source>
        <dbReference type="ARBA" id="ARBA00022917"/>
    </source>
</evidence>
<dbReference type="Gene3D" id="2.170.220.10">
    <property type="match status" value="1"/>
</dbReference>
<dbReference type="STRING" id="1817883.A3G31_01630"/>
<sequence length="642" mass="72795">MGKSFYITTPIYYVNDVPHIGHAYTSVACDVVARAKRLQGYNVVFATGTDEHGQKVEKAATASNETPISLANRVVERFKSLWIKLDISYDDFIRTTEPRHSKAVAEIFKTVYQKGDIYLGEYEDWYCTPCETFLTETQLNQGNCPDCGRKPDRLKEESYFFRMSKYQDSLLEYYRKNPDFIKPRSRMNEIVSFVQGGLKDLSISRTSFKWGIPVPLNEKHVIYVWFDALANYLTIAGYPDNNEKFQNTWPADVHVIGKDILRFHAVYWPAFLMSAGIDLPKKVFAHGWWTVEGTKMSKSLMNVVEPNRLIDEFGADPLRYFLLREVPFGLDGNFSMEAFVQRYNADLANDLGNLFSRALTILQKYHNGEVPEMPAAGRLVEEEKETENLKGKALQTLEDATKHISELAFNRALISIWDLINAANKYIDSSAPWALAKKGENEKLAFVSNTIARLLKAITILISPFMPSTAEKMWHQMGFDSSLQKISVIDEKFFWNIKHGLKTISPSPLFPRMEKKNKKEEAEKMIEQKGTTPESDLITIEDFQKVNLRVGKIISAERVPKAEKLLKIEIDLGAEKRTILAGIAKSYAPEKLIGKSAVIVANLKPAKLFGIESQGMLLAASKGDELRIVTFEDDADIGAKVK</sequence>
<dbReference type="InterPro" id="IPR014758">
    <property type="entry name" value="Met-tRNA_synth"/>
</dbReference>
<keyword evidence="6 15" id="KW-0436">Ligase</keyword>
<evidence type="ECO:0000256" key="15">
    <source>
        <dbReference type="HAMAP-Rule" id="MF_01228"/>
    </source>
</evidence>
<comment type="cofactor">
    <cofactor evidence="15">
        <name>Zn(2+)</name>
        <dbReference type="ChEBI" id="CHEBI:29105"/>
    </cofactor>
    <text evidence="15">Binds 1 zinc ion per subunit.</text>
</comment>
<dbReference type="FunFam" id="2.170.220.10:FF:000002">
    <property type="entry name" value="Methionine--tRNA ligase"/>
    <property type="match status" value="1"/>
</dbReference>
<dbReference type="NCBIfam" id="TIGR00399">
    <property type="entry name" value="metG_C_term"/>
    <property type="match status" value="1"/>
</dbReference>
<evidence type="ECO:0000256" key="7">
    <source>
        <dbReference type="ARBA" id="ARBA00022723"/>
    </source>
</evidence>
<evidence type="ECO:0000256" key="11">
    <source>
        <dbReference type="ARBA" id="ARBA00022884"/>
    </source>
</evidence>
<evidence type="ECO:0000256" key="13">
    <source>
        <dbReference type="ARBA" id="ARBA00023146"/>
    </source>
</evidence>
<dbReference type="PRINTS" id="PR01041">
    <property type="entry name" value="TRNASYNTHMET"/>
</dbReference>
<dbReference type="InterPro" id="IPR014729">
    <property type="entry name" value="Rossmann-like_a/b/a_fold"/>
</dbReference>
<keyword evidence="7 15" id="KW-0479">Metal-binding</keyword>
<comment type="caution">
    <text evidence="17">The sequence shown here is derived from an EMBL/GenBank/DDBJ whole genome shotgun (WGS) entry which is preliminary data.</text>
</comment>
<comment type="similarity">
    <text evidence="15">Belongs to the class-I aminoacyl-tRNA synthetase family. MetG type 2A subfamily.</text>
</comment>
<dbReference type="InterPro" id="IPR004495">
    <property type="entry name" value="Met-tRNA-synth_bsu_C"/>
</dbReference>
<feature type="binding site" evidence="15">
    <location>
        <position position="147"/>
    </location>
    <ligand>
        <name>Zn(2+)</name>
        <dbReference type="ChEBI" id="CHEBI:29105"/>
    </ligand>
</feature>
<dbReference type="Gene3D" id="2.40.50.140">
    <property type="entry name" value="Nucleic acid-binding proteins"/>
    <property type="match status" value="1"/>
</dbReference>
<dbReference type="SUPFAM" id="SSF47323">
    <property type="entry name" value="Anticodon-binding domain of a subclass of class I aminoacyl-tRNA synthetases"/>
    <property type="match status" value="1"/>
</dbReference>
<evidence type="ECO:0000256" key="8">
    <source>
        <dbReference type="ARBA" id="ARBA00022741"/>
    </source>
</evidence>
<dbReference type="EC" id="6.1.1.10" evidence="15"/>
<dbReference type="InterPro" id="IPR023457">
    <property type="entry name" value="Met-tRNA_synth_2"/>
</dbReference>
<dbReference type="PANTHER" id="PTHR43326:SF1">
    <property type="entry name" value="METHIONINE--TRNA LIGASE, MITOCHONDRIAL"/>
    <property type="match status" value="1"/>
</dbReference>
<dbReference type="CDD" id="cd07957">
    <property type="entry name" value="Anticodon_Ia_Met"/>
    <property type="match status" value="1"/>
</dbReference>
<dbReference type="GO" id="GO:0000049">
    <property type="term" value="F:tRNA binding"/>
    <property type="evidence" value="ECO:0007669"/>
    <property type="project" value="UniProtKB-UniRule"/>
</dbReference>
<dbReference type="NCBIfam" id="TIGR00398">
    <property type="entry name" value="metG"/>
    <property type="match status" value="1"/>
</dbReference>
<dbReference type="Pfam" id="PF09334">
    <property type="entry name" value="tRNA-synt_1g"/>
    <property type="match status" value="1"/>
</dbReference>
<keyword evidence="8 15" id="KW-0547">Nucleotide-binding</keyword>
<feature type="short sequence motif" description="'KMSKS' region" evidence="15">
    <location>
        <begin position="295"/>
        <end position="299"/>
    </location>
</feature>
<keyword evidence="11 15" id="KW-0694">RNA-binding</keyword>
<evidence type="ECO:0000256" key="1">
    <source>
        <dbReference type="ARBA" id="ARBA00003314"/>
    </source>
</evidence>
<evidence type="ECO:0000256" key="5">
    <source>
        <dbReference type="ARBA" id="ARBA00022555"/>
    </source>
</evidence>
<dbReference type="HAMAP" id="MF_01228">
    <property type="entry name" value="Met_tRNA_synth_type2"/>
    <property type="match status" value="1"/>
</dbReference>
<comment type="catalytic activity">
    <reaction evidence="14 15">
        <text>tRNA(Met) + L-methionine + ATP = L-methionyl-tRNA(Met) + AMP + diphosphate</text>
        <dbReference type="Rhea" id="RHEA:13481"/>
        <dbReference type="Rhea" id="RHEA-COMP:9667"/>
        <dbReference type="Rhea" id="RHEA-COMP:9698"/>
        <dbReference type="ChEBI" id="CHEBI:30616"/>
        <dbReference type="ChEBI" id="CHEBI:33019"/>
        <dbReference type="ChEBI" id="CHEBI:57844"/>
        <dbReference type="ChEBI" id="CHEBI:78442"/>
        <dbReference type="ChEBI" id="CHEBI:78530"/>
        <dbReference type="ChEBI" id="CHEBI:456215"/>
        <dbReference type="EC" id="6.1.1.10"/>
    </reaction>
</comment>
<dbReference type="SUPFAM" id="SSF52374">
    <property type="entry name" value="Nucleotidylyl transferase"/>
    <property type="match status" value="1"/>
</dbReference>
<evidence type="ECO:0000256" key="2">
    <source>
        <dbReference type="ARBA" id="ARBA00004496"/>
    </source>
</evidence>
<dbReference type="Proteomes" id="UP000178082">
    <property type="component" value="Unassembled WGS sequence"/>
</dbReference>
<dbReference type="InterPro" id="IPR015413">
    <property type="entry name" value="Methionyl/Leucyl_tRNA_Synth"/>
</dbReference>
<dbReference type="EMBL" id="MGDI01000043">
    <property type="protein sequence ID" value="OGL51369.1"/>
    <property type="molecule type" value="Genomic_DNA"/>
</dbReference>
<dbReference type="InterPro" id="IPR013155">
    <property type="entry name" value="M/V/L/I-tRNA-synth_anticd-bd"/>
</dbReference>
<evidence type="ECO:0000313" key="17">
    <source>
        <dbReference type="EMBL" id="OGL51369.1"/>
    </source>
</evidence>
<comment type="function">
    <text evidence="1 15">Is required not only for elongation of protein synthesis but also for the initiation of all mRNA translation through initiator tRNA(fMet) aminoacylation.</text>
</comment>
<gene>
    <name evidence="15" type="primary">metG</name>
    <name evidence="17" type="ORF">A3G31_01630</name>
</gene>
<name>A0A1F7SC76_9BACT</name>
<proteinExistence type="inferred from homology"/>
<keyword evidence="10 15" id="KW-0067">ATP-binding</keyword>
<dbReference type="InterPro" id="IPR009080">
    <property type="entry name" value="tRNAsynth_Ia_anticodon-bd"/>
</dbReference>
<organism evidence="17 18">
    <name type="scientific">Candidatus Schekmanbacteria bacterium RIFCSPLOWO2_12_FULL_38_15</name>
    <dbReference type="NCBI Taxonomy" id="1817883"/>
    <lineage>
        <taxon>Bacteria</taxon>
        <taxon>Candidatus Schekmaniibacteriota</taxon>
    </lineage>
</organism>
<feature type="binding site" evidence="15">
    <location>
        <position position="130"/>
    </location>
    <ligand>
        <name>Zn(2+)</name>
        <dbReference type="ChEBI" id="CHEBI:29105"/>
    </ligand>
</feature>
<dbReference type="InterPro" id="IPR002547">
    <property type="entry name" value="tRNA-bd_dom"/>
</dbReference>
<dbReference type="Pfam" id="PF01588">
    <property type="entry name" value="tRNA_bind"/>
    <property type="match status" value="1"/>
</dbReference>
<evidence type="ECO:0000313" key="18">
    <source>
        <dbReference type="Proteomes" id="UP000178082"/>
    </source>
</evidence>
<dbReference type="GO" id="GO:0005737">
    <property type="term" value="C:cytoplasm"/>
    <property type="evidence" value="ECO:0007669"/>
    <property type="project" value="UniProtKB-SubCell"/>
</dbReference>
<dbReference type="Gene3D" id="3.40.50.620">
    <property type="entry name" value="HUPs"/>
    <property type="match status" value="1"/>
</dbReference>
<evidence type="ECO:0000256" key="10">
    <source>
        <dbReference type="ARBA" id="ARBA00022840"/>
    </source>
</evidence>
<dbReference type="GO" id="GO:0004825">
    <property type="term" value="F:methionine-tRNA ligase activity"/>
    <property type="evidence" value="ECO:0007669"/>
    <property type="project" value="UniProtKB-UniRule"/>
</dbReference>
<dbReference type="CDD" id="cd00814">
    <property type="entry name" value="MetRS_core"/>
    <property type="match status" value="1"/>
</dbReference>
<dbReference type="InterPro" id="IPR032678">
    <property type="entry name" value="tRNA-synt_1_cat_dom"/>
</dbReference>
<evidence type="ECO:0000259" key="16">
    <source>
        <dbReference type="PROSITE" id="PS50886"/>
    </source>
</evidence>
<keyword evidence="5 15" id="KW-0820">tRNA-binding</keyword>
<dbReference type="InterPro" id="IPR033911">
    <property type="entry name" value="MetRS_core"/>
</dbReference>
<dbReference type="Pfam" id="PF08264">
    <property type="entry name" value="Anticodon_1"/>
    <property type="match status" value="1"/>
</dbReference>
<dbReference type="InterPro" id="IPR012340">
    <property type="entry name" value="NA-bd_OB-fold"/>
</dbReference>
<comment type="caution">
    <text evidence="15">Lacks conserved residue(s) required for the propagation of feature annotation.</text>
</comment>
<comment type="subunit">
    <text evidence="3 15">Homodimer.</text>
</comment>
<evidence type="ECO:0000256" key="3">
    <source>
        <dbReference type="ARBA" id="ARBA00011738"/>
    </source>
</evidence>
<dbReference type="InterPro" id="IPR041872">
    <property type="entry name" value="Anticodon_Met"/>
</dbReference>
<feature type="domain" description="TRNA-binding" evidence="16">
    <location>
        <begin position="542"/>
        <end position="642"/>
    </location>
</feature>
<keyword evidence="9 15" id="KW-0862">Zinc</keyword>
<protein>
    <recommendedName>
        <fullName evidence="15">Methionine--tRNA ligase</fullName>
        <ecNumber evidence="15">6.1.1.10</ecNumber>
    </recommendedName>
    <alternativeName>
        <fullName evidence="15">Methionyl-tRNA synthetase</fullName>
        <shortName evidence="15">MetRS</shortName>
    </alternativeName>
</protein>
<dbReference type="GO" id="GO:0046872">
    <property type="term" value="F:metal ion binding"/>
    <property type="evidence" value="ECO:0007669"/>
    <property type="project" value="UniProtKB-KW"/>
</dbReference>
<evidence type="ECO:0000256" key="9">
    <source>
        <dbReference type="ARBA" id="ARBA00022833"/>
    </source>
</evidence>
<keyword evidence="13 15" id="KW-0030">Aminoacyl-tRNA synthetase</keyword>
<dbReference type="FunFam" id="2.40.50.140:FF:000042">
    <property type="entry name" value="Methionine--tRNA ligase"/>
    <property type="match status" value="1"/>
</dbReference>
<keyword evidence="12 15" id="KW-0648">Protein biosynthesis</keyword>
<dbReference type="PANTHER" id="PTHR43326">
    <property type="entry name" value="METHIONYL-TRNA SYNTHETASE"/>
    <property type="match status" value="1"/>
</dbReference>
<evidence type="ECO:0000256" key="6">
    <source>
        <dbReference type="ARBA" id="ARBA00022598"/>
    </source>
</evidence>
<feature type="short sequence motif" description="'HIGH' region" evidence="15">
    <location>
        <begin position="12"/>
        <end position="22"/>
    </location>
</feature>
<comment type="subcellular location">
    <subcellularLocation>
        <location evidence="2 15">Cytoplasm</location>
    </subcellularLocation>
</comment>
<evidence type="ECO:0000256" key="4">
    <source>
        <dbReference type="ARBA" id="ARBA00022490"/>
    </source>
</evidence>
<feature type="binding site" evidence="15">
    <location>
        <position position="127"/>
    </location>
    <ligand>
        <name>Zn(2+)</name>
        <dbReference type="ChEBI" id="CHEBI:29105"/>
    </ligand>
</feature>
<dbReference type="AlphaFoldDB" id="A0A1F7SC76"/>
<dbReference type="Gene3D" id="1.10.730.10">
    <property type="entry name" value="Isoleucyl-tRNA Synthetase, Domain 1"/>
    <property type="match status" value="1"/>
</dbReference>
<feature type="binding site" evidence="15">
    <location>
        <position position="144"/>
    </location>
    <ligand>
        <name>Zn(2+)</name>
        <dbReference type="ChEBI" id="CHEBI:29105"/>
    </ligand>
</feature>
<dbReference type="GO" id="GO:0006431">
    <property type="term" value="P:methionyl-tRNA aminoacylation"/>
    <property type="evidence" value="ECO:0007669"/>
    <property type="project" value="UniProtKB-UniRule"/>
</dbReference>
<dbReference type="CDD" id="cd02800">
    <property type="entry name" value="tRNA_bind_EcMetRS_like"/>
    <property type="match status" value="1"/>
</dbReference>
<dbReference type="PROSITE" id="PS51257">
    <property type="entry name" value="PROKAR_LIPOPROTEIN"/>
    <property type="match status" value="1"/>
</dbReference>
<dbReference type="GO" id="GO:0005524">
    <property type="term" value="F:ATP binding"/>
    <property type="evidence" value="ECO:0007669"/>
    <property type="project" value="UniProtKB-UniRule"/>
</dbReference>